<name>A0A7J7GLQ7_CAMSI</name>
<dbReference type="Proteomes" id="UP000593564">
    <property type="component" value="Unassembled WGS sequence"/>
</dbReference>
<feature type="region of interest" description="Disordered" evidence="1">
    <location>
        <begin position="70"/>
        <end position="120"/>
    </location>
</feature>
<protein>
    <submittedName>
        <fullName evidence="2">Uncharacterized protein</fullName>
    </submittedName>
</protein>
<evidence type="ECO:0000313" key="3">
    <source>
        <dbReference type="Proteomes" id="UP000593564"/>
    </source>
</evidence>
<feature type="compositionally biased region" description="Polar residues" evidence="1">
    <location>
        <begin position="111"/>
        <end position="120"/>
    </location>
</feature>
<accession>A0A7J7GLQ7</accession>
<evidence type="ECO:0000256" key="1">
    <source>
        <dbReference type="SAM" id="MobiDB-lite"/>
    </source>
</evidence>
<organism evidence="2 3">
    <name type="scientific">Camellia sinensis</name>
    <name type="common">Tea plant</name>
    <name type="synonym">Thea sinensis</name>
    <dbReference type="NCBI Taxonomy" id="4442"/>
    <lineage>
        <taxon>Eukaryota</taxon>
        <taxon>Viridiplantae</taxon>
        <taxon>Streptophyta</taxon>
        <taxon>Embryophyta</taxon>
        <taxon>Tracheophyta</taxon>
        <taxon>Spermatophyta</taxon>
        <taxon>Magnoliopsida</taxon>
        <taxon>eudicotyledons</taxon>
        <taxon>Gunneridae</taxon>
        <taxon>Pentapetalae</taxon>
        <taxon>asterids</taxon>
        <taxon>Ericales</taxon>
        <taxon>Theaceae</taxon>
        <taxon>Camellia</taxon>
    </lineage>
</organism>
<comment type="caution">
    <text evidence="2">The sequence shown here is derived from an EMBL/GenBank/DDBJ whole genome shotgun (WGS) entry which is preliminary data.</text>
</comment>
<gene>
    <name evidence="2" type="ORF">HYC85_021465</name>
</gene>
<reference evidence="2 3" key="2">
    <citation type="submission" date="2020-07" db="EMBL/GenBank/DDBJ databases">
        <title>Genome assembly of wild tea tree DASZ reveals pedigree and selection history of tea varieties.</title>
        <authorList>
            <person name="Zhang W."/>
        </authorList>
    </citation>
    <scope>NUCLEOTIDE SEQUENCE [LARGE SCALE GENOMIC DNA]</scope>
    <source>
        <strain evidence="3">cv. G240</strain>
        <tissue evidence="2">Leaf</tissue>
    </source>
</reference>
<proteinExistence type="predicted"/>
<dbReference type="AlphaFoldDB" id="A0A7J7GLQ7"/>
<sequence>MYIYIYIYIERELRKEGFRSQKEAKASLRSKACREKSSQGLIVSNLKPFQSPFLDLPNCITQNLPELLSMASLPPPPKPANPIAEAARKTPQLPKLNLHRNRNEPEKPSPRTAQLKQMEP</sequence>
<reference evidence="3" key="1">
    <citation type="journal article" date="2020" name="Nat. Commun.">
        <title>Genome assembly of wild tea tree DASZ reveals pedigree and selection history of tea varieties.</title>
        <authorList>
            <person name="Zhang W."/>
            <person name="Zhang Y."/>
            <person name="Qiu H."/>
            <person name="Guo Y."/>
            <person name="Wan H."/>
            <person name="Zhang X."/>
            <person name="Scossa F."/>
            <person name="Alseekh S."/>
            <person name="Zhang Q."/>
            <person name="Wang P."/>
            <person name="Xu L."/>
            <person name="Schmidt M.H."/>
            <person name="Jia X."/>
            <person name="Li D."/>
            <person name="Zhu A."/>
            <person name="Guo F."/>
            <person name="Chen W."/>
            <person name="Ni D."/>
            <person name="Usadel B."/>
            <person name="Fernie A.R."/>
            <person name="Wen W."/>
        </authorList>
    </citation>
    <scope>NUCLEOTIDE SEQUENCE [LARGE SCALE GENOMIC DNA]</scope>
    <source>
        <strain evidence="3">cv. G240</strain>
    </source>
</reference>
<dbReference type="EMBL" id="JACBKZ010000010">
    <property type="protein sequence ID" value="KAF5940298.1"/>
    <property type="molecule type" value="Genomic_DNA"/>
</dbReference>
<keyword evidence="3" id="KW-1185">Reference proteome</keyword>
<evidence type="ECO:0000313" key="2">
    <source>
        <dbReference type="EMBL" id="KAF5940298.1"/>
    </source>
</evidence>